<dbReference type="EMBL" id="HBUE01051384">
    <property type="protein sequence ID" value="CAG6464512.1"/>
    <property type="molecule type" value="Transcribed_RNA"/>
</dbReference>
<dbReference type="EMBL" id="HBUE01316514">
    <property type="protein sequence ID" value="CAG6585978.1"/>
    <property type="molecule type" value="Transcribed_RNA"/>
</dbReference>
<dbReference type="AlphaFoldDB" id="A0A8D8HGA5"/>
<keyword evidence="1" id="KW-1133">Transmembrane helix</keyword>
<evidence type="ECO:0000256" key="1">
    <source>
        <dbReference type="SAM" id="Phobius"/>
    </source>
</evidence>
<sequence length="139" mass="14694">MLPKESSAGGFSSCISSYTRPCVAFGSTRTFHMRNECGPSSPNSPSVFSSVRLTLSPNALNDTRCCLMSRMLTSSPILFSLSLSAGCFAGGCISGRICSLTLPPPPVASGCFTVRFLAGTALSLAFSLNLTLLRSFFTW</sequence>
<feature type="transmembrane region" description="Helical" evidence="1">
    <location>
        <begin position="117"/>
        <end position="137"/>
    </location>
</feature>
<organism evidence="2">
    <name type="scientific">Culex pipiens</name>
    <name type="common">House mosquito</name>
    <dbReference type="NCBI Taxonomy" id="7175"/>
    <lineage>
        <taxon>Eukaryota</taxon>
        <taxon>Metazoa</taxon>
        <taxon>Ecdysozoa</taxon>
        <taxon>Arthropoda</taxon>
        <taxon>Hexapoda</taxon>
        <taxon>Insecta</taxon>
        <taxon>Pterygota</taxon>
        <taxon>Neoptera</taxon>
        <taxon>Endopterygota</taxon>
        <taxon>Diptera</taxon>
        <taxon>Nematocera</taxon>
        <taxon>Culicoidea</taxon>
        <taxon>Culicidae</taxon>
        <taxon>Culicinae</taxon>
        <taxon>Culicini</taxon>
        <taxon>Culex</taxon>
        <taxon>Culex</taxon>
    </lineage>
</organism>
<dbReference type="EMBL" id="HBUE01210100">
    <property type="protein sequence ID" value="CAG6534078.1"/>
    <property type="molecule type" value="Transcribed_RNA"/>
</dbReference>
<keyword evidence="1" id="KW-0472">Membrane</keyword>
<protein>
    <submittedName>
        <fullName evidence="2">(northern house mosquito) hypothetical protein</fullName>
    </submittedName>
</protein>
<feature type="transmembrane region" description="Helical" evidence="1">
    <location>
        <begin position="77"/>
        <end position="97"/>
    </location>
</feature>
<proteinExistence type="predicted"/>
<accession>A0A8D8HGA5</accession>
<name>A0A8D8HGA5_CULPI</name>
<evidence type="ECO:0000313" key="2">
    <source>
        <dbReference type="EMBL" id="CAG6534078.1"/>
    </source>
</evidence>
<reference evidence="2" key="1">
    <citation type="submission" date="2021-05" db="EMBL/GenBank/DDBJ databases">
        <authorList>
            <person name="Alioto T."/>
            <person name="Alioto T."/>
            <person name="Gomez Garrido J."/>
        </authorList>
    </citation>
    <scope>NUCLEOTIDE SEQUENCE</scope>
</reference>
<keyword evidence="1" id="KW-0812">Transmembrane</keyword>